<dbReference type="Gene3D" id="1.10.340.70">
    <property type="match status" value="1"/>
</dbReference>
<dbReference type="InterPro" id="IPR050951">
    <property type="entry name" value="Retrovirus_Pol_polyprotein"/>
</dbReference>
<evidence type="ECO:0000256" key="10">
    <source>
        <dbReference type="SAM" id="Coils"/>
    </source>
</evidence>
<dbReference type="PANTHER" id="PTHR37984">
    <property type="entry name" value="PROTEIN CBG26694"/>
    <property type="match status" value="1"/>
</dbReference>
<dbReference type="InterPro" id="IPR021109">
    <property type="entry name" value="Peptidase_aspartic_dom_sf"/>
</dbReference>
<feature type="region of interest" description="Disordered" evidence="11">
    <location>
        <begin position="24"/>
        <end position="44"/>
    </location>
</feature>
<dbReference type="SUPFAM" id="SSF50630">
    <property type="entry name" value="Acid proteases"/>
    <property type="match status" value="1"/>
</dbReference>
<evidence type="ECO:0000313" key="13">
    <source>
        <dbReference type="EMBL" id="CAG2233169.1"/>
    </source>
</evidence>
<keyword evidence="7" id="KW-0694">RNA-binding</keyword>
<dbReference type="Pfam" id="PF13975">
    <property type="entry name" value="gag-asp_proteas"/>
    <property type="match status" value="1"/>
</dbReference>
<dbReference type="Proteomes" id="UP000683360">
    <property type="component" value="Unassembled WGS sequence"/>
</dbReference>
<dbReference type="InterPro" id="IPR054465">
    <property type="entry name" value="Integrase_p58-like_C"/>
</dbReference>
<evidence type="ECO:0000256" key="1">
    <source>
        <dbReference type="ARBA" id="ARBA00022679"/>
    </source>
</evidence>
<evidence type="ECO:0000256" key="8">
    <source>
        <dbReference type="ARBA" id="ARBA00022908"/>
    </source>
</evidence>
<dbReference type="InterPro" id="IPR041577">
    <property type="entry name" value="RT_RNaseH_2"/>
</dbReference>
<feature type="coiled-coil region" evidence="10">
    <location>
        <begin position="1170"/>
        <end position="1204"/>
    </location>
</feature>
<dbReference type="GO" id="GO:0003723">
    <property type="term" value="F:RNA binding"/>
    <property type="evidence" value="ECO:0007669"/>
    <property type="project" value="UniProtKB-KW"/>
</dbReference>
<accession>A0A8S3TI70</accession>
<reference evidence="13" key="1">
    <citation type="submission" date="2021-03" db="EMBL/GenBank/DDBJ databases">
        <authorList>
            <person name="Bekaert M."/>
        </authorList>
    </citation>
    <scope>NUCLEOTIDE SEQUENCE</scope>
</reference>
<dbReference type="Gene3D" id="3.10.20.370">
    <property type="match status" value="1"/>
</dbReference>
<keyword evidence="9" id="KW-0511">Multifunctional enzyme</keyword>
<feature type="region of interest" description="Disordered" evidence="11">
    <location>
        <begin position="1211"/>
        <end position="1230"/>
    </location>
</feature>
<dbReference type="CDD" id="cd00303">
    <property type="entry name" value="retropepsin_like"/>
    <property type="match status" value="1"/>
</dbReference>
<dbReference type="OrthoDB" id="6182020at2759"/>
<keyword evidence="10" id="KW-0175">Coiled coil</keyword>
<keyword evidence="3" id="KW-0540">Nuclease</keyword>
<dbReference type="Gene3D" id="2.40.70.10">
    <property type="entry name" value="Acid Proteases"/>
    <property type="match status" value="1"/>
</dbReference>
<keyword evidence="1" id="KW-0808">Transferase</keyword>
<keyword evidence="6" id="KW-0460">Magnesium</keyword>
<evidence type="ECO:0000313" key="14">
    <source>
        <dbReference type="Proteomes" id="UP000683360"/>
    </source>
</evidence>
<dbReference type="FunFam" id="3.10.20.370:FF:000001">
    <property type="entry name" value="Retrovirus-related Pol polyprotein from transposon 17.6-like protein"/>
    <property type="match status" value="1"/>
</dbReference>
<dbReference type="EMBL" id="CAJPWZ010002200">
    <property type="protein sequence ID" value="CAG2233169.1"/>
    <property type="molecule type" value="Genomic_DNA"/>
</dbReference>
<dbReference type="InterPro" id="IPR001995">
    <property type="entry name" value="Peptidase_A2_cat"/>
</dbReference>
<dbReference type="InterPro" id="IPR001969">
    <property type="entry name" value="Aspartic_peptidase_AS"/>
</dbReference>
<keyword evidence="4" id="KW-0255">Endonuclease</keyword>
<keyword evidence="5" id="KW-0378">Hydrolase</keyword>
<dbReference type="FunFam" id="1.10.340.70:FF:000001">
    <property type="entry name" value="Retrovirus-related Pol polyprotein from transposon gypsy-like Protein"/>
    <property type="match status" value="1"/>
</dbReference>
<evidence type="ECO:0000256" key="9">
    <source>
        <dbReference type="ARBA" id="ARBA00023268"/>
    </source>
</evidence>
<proteinExistence type="predicted"/>
<dbReference type="PROSITE" id="PS00028">
    <property type="entry name" value="ZINC_FINGER_C2H2_1"/>
    <property type="match status" value="1"/>
</dbReference>
<dbReference type="Pfam" id="PF17919">
    <property type="entry name" value="RT_RNaseH_2"/>
    <property type="match status" value="1"/>
</dbReference>
<comment type="caution">
    <text evidence="13">The sequence shown here is derived from an EMBL/GenBank/DDBJ whole genome shotgun (WGS) entry which is preliminary data.</text>
</comment>
<dbReference type="AlphaFoldDB" id="A0A8S3TI70"/>
<evidence type="ECO:0000256" key="4">
    <source>
        <dbReference type="ARBA" id="ARBA00022759"/>
    </source>
</evidence>
<dbReference type="SUPFAM" id="SSF56672">
    <property type="entry name" value="DNA/RNA polymerases"/>
    <property type="match status" value="2"/>
</dbReference>
<protein>
    <recommendedName>
        <fullName evidence="12">Peptidase A2 domain-containing protein</fullName>
    </recommendedName>
</protein>
<evidence type="ECO:0000256" key="5">
    <source>
        <dbReference type="ARBA" id="ARBA00022801"/>
    </source>
</evidence>
<dbReference type="PROSITE" id="PS50175">
    <property type="entry name" value="ASP_PROT_RETROV"/>
    <property type="match status" value="1"/>
</dbReference>
<dbReference type="GO" id="GO:0015074">
    <property type="term" value="P:DNA integration"/>
    <property type="evidence" value="ECO:0007669"/>
    <property type="project" value="UniProtKB-KW"/>
</dbReference>
<dbReference type="PROSITE" id="PS00141">
    <property type="entry name" value="ASP_PROTEASE"/>
    <property type="match status" value="1"/>
</dbReference>
<evidence type="ECO:0000256" key="11">
    <source>
        <dbReference type="SAM" id="MobiDB-lite"/>
    </source>
</evidence>
<dbReference type="GO" id="GO:0004190">
    <property type="term" value="F:aspartic-type endopeptidase activity"/>
    <property type="evidence" value="ECO:0007669"/>
    <property type="project" value="InterPro"/>
</dbReference>
<dbReference type="SMART" id="SM00355">
    <property type="entry name" value="ZnF_C2H2"/>
    <property type="match status" value="2"/>
</dbReference>
<dbReference type="Gene3D" id="3.30.70.270">
    <property type="match status" value="1"/>
</dbReference>
<dbReference type="InterPro" id="IPR041588">
    <property type="entry name" value="Integrase_H2C2"/>
</dbReference>
<evidence type="ECO:0000256" key="6">
    <source>
        <dbReference type="ARBA" id="ARBA00022842"/>
    </source>
</evidence>
<name>A0A8S3TI70_MYTED</name>
<dbReference type="PANTHER" id="PTHR37984:SF5">
    <property type="entry name" value="PROTEIN NYNRIN-LIKE"/>
    <property type="match status" value="1"/>
</dbReference>
<keyword evidence="14" id="KW-1185">Reference proteome</keyword>
<gene>
    <name evidence="13" type="ORF">MEDL_45853</name>
</gene>
<evidence type="ECO:0000256" key="3">
    <source>
        <dbReference type="ARBA" id="ARBA00022722"/>
    </source>
</evidence>
<dbReference type="Pfam" id="PF17921">
    <property type="entry name" value="Integrase_H2C2"/>
    <property type="match status" value="1"/>
</dbReference>
<dbReference type="Pfam" id="PF22938">
    <property type="entry name" value="Integrase_p58_C"/>
    <property type="match status" value="1"/>
</dbReference>
<evidence type="ECO:0000259" key="12">
    <source>
        <dbReference type="PROSITE" id="PS50175"/>
    </source>
</evidence>
<dbReference type="CDD" id="cd09274">
    <property type="entry name" value="RNase_HI_RT_Ty3"/>
    <property type="match status" value="1"/>
</dbReference>
<organism evidence="13 14">
    <name type="scientific">Mytilus edulis</name>
    <name type="common">Blue mussel</name>
    <dbReference type="NCBI Taxonomy" id="6550"/>
    <lineage>
        <taxon>Eukaryota</taxon>
        <taxon>Metazoa</taxon>
        <taxon>Spiralia</taxon>
        <taxon>Lophotrochozoa</taxon>
        <taxon>Mollusca</taxon>
        <taxon>Bivalvia</taxon>
        <taxon>Autobranchia</taxon>
        <taxon>Pteriomorphia</taxon>
        <taxon>Mytilida</taxon>
        <taxon>Mytiloidea</taxon>
        <taxon>Mytilidae</taxon>
        <taxon>Mytilinae</taxon>
        <taxon>Mytilus</taxon>
    </lineage>
</organism>
<dbReference type="InterPro" id="IPR043128">
    <property type="entry name" value="Rev_trsase/Diguanyl_cyclase"/>
</dbReference>
<dbReference type="GO" id="GO:0006508">
    <property type="term" value="P:proteolysis"/>
    <property type="evidence" value="ECO:0007669"/>
    <property type="project" value="InterPro"/>
</dbReference>
<dbReference type="InterPro" id="IPR013087">
    <property type="entry name" value="Znf_C2H2_type"/>
</dbReference>
<feature type="domain" description="Peptidase A2" evidence="12">
    <location>
        <begin position="132"/>
        <end position="213"/>
    </location>
</feature>
<sequence>MEKRQQSIPKKEIECLKGKFVTSEKNSSEKHLTTEGLGPSSSDVKIISKKSDQCSKNKHIEKPVLSRVDAVNQYRDDMNKETIALTSGILPEKHFEDNESSDDSVDGENSVCINRVESAVIQTSVRINDYELKAVIDTGAEVTVLSEKVYRNLAREHHLELKTATRGLLVAEEGKKMSATGITEIEMSLGPLRFTWPVYVAPLNDDLLLGCDIIDEMDITVNTKRGIQIKDIWYPCEVKRRENKVLRIVLNKSISIKSQSEMIIQILVPDTEIFKSNFALFEPVIYDNRKILAGKGLVSTQIPFIPVRFINLENSPLKIKEGTLIGTLETVDEVTDFVDVTDVQMTKIPKICRLHDPVKTHDTSENVFTSSRENKVDEFCSEVPEYLKELFQNSCKNIKSNTAKKTLADVLVKHKDAFAKSKTELGSCSVLKHRIDTAHAAPVRQPLRRTPQAFEKEEEKYLRDQIETGVVRPSSSAWSSPVVLVQSISSWKIPENVKEVQQFLGLCNYYRRFILHFSEIASPLTQLTGKNVKFEWTKDCEAAFTQLKNALMSTPVLAYPNPQLPFILDTDASNVGIGAVLSQVQDGQEKAIAFGSKKLNKAQQRYNVTRRELLAVITFVHQFRHFLLGNKFLLRTDHSSLRWLFNFKDPQGQLARWHEVLSQYNFDIQHRAGIKHTNADALSRKDFDSFPVHEDKSDDWTEFHDKVDNIKDIGRTNESIRAVTRSSTKQARKPANWLQKYTASEMKELQRKDNDVGPLFTWKESKEPTTREQVARFSPATRKYWLNWNNIISMDNVLYQRLVPNNPTDVPKMQLLVPEILRSEILTLCHDSIFSAHFGIKKTTMKIKEHFHWYRMREDIKQHIRQCPSCYENKRKWDFYIPILMSAYRSTVHPSTGFSPNKLMLGREVNLPHELLYPLPRHNAQKPVNEYVDDLRVHMEDIYHVARENLKQSGEKQKRDHDTRIIDKPFLVGSLVFRKKPFFKKLESPWSGPFVVIKQLSPVVYKIRDSRKCFNIHFDNLRAYESSVFPSWVKKMEDENDQATFNCRKCGDEMKSLKEAIWHVQFNHTTYNHCPYFCTICHFKCNSLNRLENHVTKYKLHAKLAADVQDSQDNTFLKKNTAPYNVTWGNQGTEDLAINYPGIVIDVQEEVVEIITNTETPIKTTDAETQTDTKCNMEDFEKQLKDQRKEVLKLREEATFWKAKVLAMKRQPEEDITKPSPQKKRRLGKENRKIKSVVFFPYKSPVDKLYK</sequence>
<evidence type="ECO:0000256" key="2">
    <source>
        <dbReference type="ARBA" id="ARBA00022695"/>
    </source>
</evidence>
<dbReference type="InterPro" id="IPR043502">
    <property type="entry name" value="DNA/RNA_pol_sf"/>
</dbReference>
<keyword evidence="2" id="KW-0548">Nucleotidyltransferase</keyword>
<keyword evidence="8" id="KW-0229">DNA integration</keyword>
<evidence type="ECO:0000256" key="7">
    <source>
        <dbReference type="ARBA" id="ARBA00022884"/>
    </source>
</evidence>
<dbReference type="FunFam" id="3.30.70.270:FF:000020">
    <property type="entry name" value="Transposon Tf2-6 polyprotein-like Protein"/>
    <property type="match status" value="1"/>
</dbReference>